<protein>
    <submittedName>
        <fullName evidence="3">Chemotaxis protein CheX</fullName>
    </submittedName>
</protein>
<dbReference type="Pfam" id="PF13690">
    <property type="entry name" value="CheX"/>
    <property type="match status" value="1"/>
</dbReference>
<dbReference type="SUPFAM" id="SSF103039">
    <property type="entry name" value="CheC-like"/>
    <property type="match status" value="1"/>
</dbReference>
<feature type="domain" description="Chemotaxis phosphatase CheX-like" evidence="2">
    <location>
        <begin position="43"/>
        <end position="137"/>
    </location>
</feature>
<name>A0A1I4N471_9FIRM</name>
<evidence type="ECO:0000313" key="3">
    <source>
        <dbReference type="EMBL" id="SFM10288.1"/>
    </source>
</evidence>
<dbReference type="GO" id="GO:0006935">
    <property type="term" value="P:chemotaxis"/>
    <property type="evidence" value="ECO:0007669"/>
    <property type="project" value="UniProtKB-KW"/>
</dbReference>
<dbReference type="InterPro" id="IPR028976">
    <property type="entry name" value="CheC-like_sf"/>
</dbReference>
<dbReference type="PANTHER" id="PTHR39452:SF1">
    <property type="entry name" value="CHEY-P PHOSPHATASE CHEX"/>
    <property type="match status" value="1"/>
</dbReference>
<proteinExistence type="predicted"/>
<evidence type="ECO:0000259" key="2">
    <source>
        <dbReference type="Pfam" id="PF13690"/>
    </source>
</evidence>
<dbReference type="InterPro" id="IPR038756">
    <property type="entry name" value="CheX-like"/>
</dbReference>
<dbReference type="Proteomes" id="UP000199006">
    <property type="component" value="Unassembled WGS sequence"/>
</dbReference>
<dbReference type="RefSeq" id="WP_089862783.1">
    <property type="nucleotide sequence ID" value="NZ_FOTI01000067.1"/>
</dbReference>
<dbReference type="STRING" id="29563.SAMN02983006_02806"/>
<sequence length="151" mass="16274">MDVRYLNPVIAATDSVFQTMLAVKPEKQNVSVGTELVTNKEVNVIIGMIGDIKGSIVFSFSREMALAVVEAMSGMEMQKIDKFVTSAMGELGNIISGKATTGLAELDLSCDIAPPQIVTGKEINISSEAEKILMVTFKTKFGDFDVSFSIK</sequence>
<reference evidence="3 4" key="1">
    <citation type="submission" date="2016-10" db="EMBL/GenBank/DDBJ databases">
        <authorList>
            <person name="de Groot N.N."/>
        </authorList>
    </citation>
    <scope>NUCLEOTIDE SEQUENCE [LARGE SCALE GENOMIC DNA]</scope>
    <source>
        <strain evidence="3 4">ATCC 51327</strain>
    </source>
</reference>
<dbReference type="InterPro" id="IPR028051">
    <property type="entry name" value="CheX-like_dom"/>
</dbReference>
<keyword evidence="4" id="KW-1185">Reference proteome</keyword>
<organism evidence="3 4">
    <name type="scientific">Halanaerobium salsuginis</name>
    <dbReference type="NCBI Taxonomy" id="29563"/>
    <lineage>
        <taxon>Bacteria</taxon>
        <taxon>Bacillati</taxon>
        <taxon>Bacillota</taxon>
        <taxon>Clostridia</taxon>
        <taxon>Halanaerobiales</taxon>
        <taxon>Halanaerobiaceae</taxon>
        <taxon>Halanaerobium</taxon>
    </lineage>
</organism>
<dbReference type="OrthoDB" id="9788100at2"/>
<dbReference type="CDD" id="cd17906">
    <property type="entry name" value="CheX"/>
    <property type="match status" value="1"/>
</dbReference>
<accession>A0A1I4N471</accession>
<gene>
    <name evidence="3" type="ORF">SAMN02983006_02806</name>
</gene>
<dbReference type="PANTHER" id="PTHR39452">
    <property type="entry name" value="CHEY-P PHOSPHATASE CHEX"/>
    <property type="match status" value="1"/>
</dbReference>
<evidence type="ECO:0000313" key="4">
    <source>
        <dbReference type="Proteomes" id="UP000199006"/>
    </source>
</evidence>
<keyword evidence="1" id="KW-0145">Chemotaxis</keyword>
<dbReference type="EMBL" id="FOTI01000067">
    <property type="protein sequence ID" value="SFM10288.1"/>
    <property type="molecule type" value="Genomic_DNA"/>
</dbReference>
<dbReference type="AlphaFoldDB" id="A0A1I4N471"/>
<dbReference type="Gene3D" id="3.40.1550.10">
    <property type="entry name" value="CheC-like"/>
    <property type="match status" value="1"/>
</dbReference>
<evidence type="ECO:0000256" key="1">
    <source>
        <dbReference type="ARBA" id="ARBA00022500"/>
    </source>
</evidence>